<protein>
    <submittedName>
        <fullName evidence="1">Uncharacterized protein</fullName>
    </submittedName>
</protein>
<accession>A0ACB9VVG3</accession>
<gene>
    <name evidence="1" type="ORF">KUCAC02_026026</name>
</gene>
<dbReference type="Proteomes" id="UP001057452">
    <property type="component" value="Chromosome 15"/>
</dbReference>
<dbReference type="EMBL" id="CM043799">
    <property type="protein sequence ID" value="KAI4804396.1"/>
    <property type="molecule type" value="Genomic_DNA"/>
</dbReference>
<feature type="non-terminal residue" evidence="1">
    <location>
        <position position="90"/>
    </location>
</feature>
<feature type="non-terminal residue" evidence="1">
    <location>
        <position position="1"/>
    </location>
</feature>
<comment type="caution">
    <text evidence="1">The sequence shown here is derived from an EMBL/GenBank/DDBJ whole genome shotgun (WGS) entry which is preliminary data.</text>
</comment>
<keyword evidence="2" id="KW-1185">Reference proteome</keyword>
<reference evidence="1" key="1">
    <citation type="submission" date="2022-05" db="EMBL/GenBank/DDBJ databases">
        <title>Chromosome-level genome of Chaenocephalus aceratus.</title>
        <authorList>
            <person name="Park H."/>
        </authorList>
    </citation>
    <scope>NUCLEOTIDE SEQUENCE</scope>
    <source>
        <strain evidence="1">KU_202001</strain>
    </source>
</reference>
<sequence>ATHQPVSQRYALNPLTVLQTAEMDAYTVETFPSSSNSGNPPPPQHTARLLTPAQVFPIASHSPSHPKTNIVLRQRTLGSFHRLLTSHRAQ</sequence>
<organism evidence="1 2">
    <name type="scientific">Chaenocephalus aceratus</name>
    <name type="common">Blackfin icefish</name>
    <name type="synonym">Chaenichthys aceratus</name>
    <dbReference type="NCBI Taxonomy" id="36190"/>
    <lineage>
        <taxon>Eukaryota</taxon>
        <taxon>Metazoa</taxon>
        <taxon>Chordata</taxon>
        <taxon>Craniata</taxon>
        <taxon>Vertebrata</taxon>
        <taxon>Euteleostomi</taxon>
        <taxon>Actinopterygii</taxon>
        <taxon>Neopterygii</taxon>
        <taxon>Teleostei</taxon>
        <taxon>Neoteleostei</taxon>
        <taxon>Acanthomorphata</taxon>
        <taxon>Eupercaria</taxon>
        <taxon>Perciformes</taxon>
        <taxon>Notothenioidei</taxon>
        <taxon>Channichthyidae</taxon>
        <taxon>Chaenocephalus</taxon>
    </lineage>
</organism>
<evidence type="ECO:0000313" key="1">
    <source>
        <dbReference type="EMBL" id="KAI4804396.1"/>
    </source>
</evidence>
<name>A0ACB9VVG3_CHAAC</name>
<proteinExistence type="predicted"/>
<evidence type="ECO:0000313" key="2">
    <source>
        <dbReference type="Proteomes" id="UP001057452"/>
    </source>
</evidence>